<keyword evidence="5 15" id="KW-0378">Hydrolase</keyword>
<dbReference type="AlphaFoldDB" id="A0A1W2GES1"/>
<accession>A0A1W2GES1</accession>
<keyword evidence="8" id="KW-0238">DNA-binding</keyword>
<evidence type="ECO:0000256" key="13">
    <source>
        <dbReference type="ARBA" id="ARBA00034808"/>
    </source>
</evidence>
<dbReference type="InterPro" id="IPR033454">
    <property type="entry name" value="RecG_wedge"/>
</dbReference>
<comment type="function">
    <text evidence="15">Plays a critical role in recombination and DNA repair. Helps process Holliday junction intermediates to mature products by catalyzing branch migration. Has replication fork regression activity, unwinds stalled or blocked replication forks to make a HJ that can be resolved. Has a DNA unwinding activity characteristic of a DNA helicase with 3'-5' polarity.</text>
</comment>
<dbReference type="Gene3D" id="2.40.50.140">
    <property type="entry name" value="Nucleic acid-binding proteins"/>
    <property type="match status" value="1"/>
</dbReference>
<comment type="catalytic activity">
    <reaction evidence="12 15">
        <text>Couples ATP hydrolysis with the unwinding of duplex DNA by translocating in the 3'-5' direction.</text>
        <dbReference type="EC" id="5.6.2.4"/>
    </reaction>
</comment>
<evidence type="ECO:0000256" key="11">
    <source>
        <dbReference type="ARBA" id="ARBA00023235"/>
    </source>
</evidence>
<dbReference type="InterPro" id="IPR027417">
    <property type="entry name" value="P-loop_NTPase"/>
</dbReference>
<evidence type="ECO:0000256" key="2">
    <source>
        <dbReference type="ARBA" id="ARBA00017846"/>
    </source>
</evidence>
<dbReference type="Gene3D" id="3.40.50.300">
    <property type="entry name" value="P-loop containing nucleotide triphosphate hydrolases"/>
    <property type="match status" value="2"/>
</dbReference>
<dbReference type="Proteomes" id="UP000192472">
    <property type="component" value="Unassembled WGS sequence"/>
</dbReference>
<evidence type="ECO:0000256" key="5">
    <source>
        <dbReference type="ARBA" id="ARBA00022801"/>
    </source>
</evidence>
<reference evidence="18 19" key="1">
    <citation type="submission" date="2017-04" db="EMBL/GenBank/DDBJ databases">
        <authorList>
            <person name="Afonso C.L."/>
            <person name="Miller P.J."/>
            <person name="Scott M.A."/>
            <person name="Spackman E."/>
            <person name="Goraichik I."/>
            <person name="Dimitrov K.M."/>
            <person name="Suarez D.L."/>
            <person name="Swayne D.E."/>
        </authorList>
    </citation>
    <scope>NUCLEOTIDE SEQUENCE [LARGE SCALE GENOMIC DNA]</scope>
    <source>
        <strain evidence="18 19">DSM 26133</strain>
    </source>
</reference>
<organism evidence="18 19">
    <name type="scientific">Reichenbachiella faecimaris</name>
    <dbReference type="NCBI Taxonomy" id="692418"/>
    <lineage>
        <taxon>Bacteria</taxon>
        <taxon>Pseudomonadati</taxon>
        <taxon>Bacteroidota</taxon>
        <taxon>Cytophagia</taxon>
        <taxon>Cytophagales</taxon>
        <taxon>Reichenbachiellaceae</taxon>
        <taxon>Reichenbachiella</taxon>
    </lineage>
</organism>
<protein>
    <recommendedName>
        <fullName evidence="2 15">ATP-dependent DNA helicase RecG</fullName>
        <ecNumber evidence="13 15">5.6.2.4</ecNumber>
    </recommendedName>
</protein>
<feature type="domain" description="Helicase ATP-binding" evidence="16">
    <location>
        <begin position="283"/>
        <end position="446"/>
    </location>
</feature>
<dbReference type="InterPro" id="IPR045562">
    <property type="entry name" value="RecG_dom3_C"/>
</dbReference>
<comment type="catalytic activity">
    <reaction evidence="14 15">
        <text>ATP + H2O = ADP + phosphate + H(+)</text>
        <dbReference type="Rhea" id="RHEA:13065"/>
        <dbReference type="ChEBI" id="CHEBI:15377"/>
        <dbReference type="ChEBI" id="CHEBI:15378"/>
        <dbReference type="ChEBI" id="CHEBI:30616"/>
        <dbReference type="ChEBI" id="CHEBI:43474"/>
        <dbReference type="ChEBI" id="CHEBI:456216"/>
        <dbReference type="EC" id="5.6.2.4"/>
    </reaction>
</comment>
<dbReference type="NCBIfam" id="NF008168">
    <property type="entry name" value="PRK10917.2-2"/>
    <property type="match status" value="1"/>
</dbReference>
<keyword evidence="11" id="KW-0413">Isomerase</keyword>
<dbReference type="OrthoDB" id="9804325at2"/>
<evidence type="ECO:0000259" key="16">
    <source>
        <dbReference type="PROSITE" id="PS51192"/>
    </source>
</evidence>
<evidence type="ECO:0000259" key="17">
    <source>
        <dbReference type="PROSITE" id="PS51194"/>
    </source>
</evidence>
<dbReference type="InterPro" id="IPR011545">
    <property type="entry name" value="DEAD/DEAH_box_helicase_dom"/>
</dbReference>
<evidence type="ECO:0000256" key="3">
    <source>
        <dbReference type="ARBA" id="ARBA00022741"/>
    </source>
</evidence>
<evidence type="ECO:0000256" key="1">
    <source>
        <dbReference type="ARBA" id="ARBA00007504"/>
    </source>
</evidence>
<sequence length="698" mass="79091">MSSFMDTKIEFLKGVGPAKARLLNEELSIQTYHDLIHYFPFRYEDRSQFHTIDQIGPDSENVQIKGVLDRVEVVGGARKQRLTAVFRDPTGQIELIWFKGVKWMKSKLKLGIPYIVYGKPSLFQTKFSISHPEIEIMTPANEVGKKTMLPVYSTTEKLKRKFVDSKAIAKLQLELISTRGFSVVEIVDKAVLNEMNLVDLTTALRNIHFPTDALVKNKALERLKFDELFFIQLKIFREKSDQKEVHKGIIFQKSHLVHEFYEKHIPFELTGSQKQVIKEIYSDLQSGYQMNRLLQGDVGSGKTITAFVCMLIAIGSGFQTTIMAPTEILAIQHYQGLSEYCDKLGLTIRLITGSTKKSDRKKYLDELVSGEMNILVGTHALIENDVQFNRLGLAVIDEQHRFGVAQRAKLWQKNKHVYPHVLVMTATPIPRTLAMTLYGDLEVSTIRELPKGRKPIKTSHLYDSSRLKLFGFIQREIDLGRQVYIVYPLIEESSTLDYKDLMDGYESISRAFPKVPLSILHGRMKAKDKDFEMDRFVRGEAKIMVATTVIEVGVNVPNASVMVIENAERFGLSQLHQLRGRVGRGADQSYCILMTKKKISKEARARIGCMVATTDGFEIAEKDLELRGPGDLMGTQQSGLLDLKVADLTTDGVLLKRARLLAERIIADDPELTSPAHARMSRHLNKNQIATLKWSAIS</sequence>
<dbReference type="PROSITE" id="PS51192">
    <property type="entry name" value="HELICASE_ATP_BIND_1"/>
    <property type="match status" value="1"/>
</dbReference>
<dbReference type="SMART" id="SM00490">
    <property type="entry name" value="HELICc"/>
    <property type="match status" value="1"/>
</dbReference>
<comment type="similarity">
    <text evidence="1 15">Belongs to the helicase family. RecG subfamily.</text>
</comment>
<dbReference type="STRING" id="692418.SAMN04488029_2378"/>
<gene>
    <name evidence="18" type="ORF">SAMN04488029_2378</name>
</gene>
<evidence type="ECO:0000256" key="9">
    <source>
        <dbReference type="ARBA" id="ARBA00023172"/>
    </source>
</evidence>
<keyword evidence="7 15" id="KW-0067">ATP-binding</keyword>
<dbReference type="NCBIfam" id="TIGR00643">
    <property type="entry name" value="recG"/>
    <property type="match status" value="1"/>
</dbReference>
<dbReference type="CDD" id="cd17992">
    <property type="entry name" value="DEXHc_RecG"/>
    <property type="match status" value="1"/>
</dbReference>
<evidence type="ECO:0000256" key="4">
    <source>
        <dbReference type="ARBA" id="ARBA00022763"/>
    </source>
</evidence>
<dbReference type="InterPro" id="IPR014001">
    <property type="entry name" value="Helicase_ATP-bd"/>
</dbReference>
<keyword evidence="6 15" id="KW-0347">Helicase</keyword>
<dbReference type="InterPro" id="IPR001650">
    <property type="entry name" value="Helicase_C-like"/>
</dbReference>
<dbReference type="EC" id="5.6.2.4" evidence="13 15"/>
<dbReference type="SUPFAM" id="SSF50249">
    <property type="entry name" value="Nucleic acid-binding proteins"/>
    <property type="match status" value="1"/>
</dbReference>
<evidence type="ECO:0000256" key="10">
    <source>
        <dbReference type="ARBA" id="ARBA00023204"/>
    </source>
</evidence>
<dbReference type="Pfam" id="PF00271">
    <property type="entry name" value="Helicase_C"/>
    <property type="match status" value="1"/>
</dbReference>
<keyword evidence="4 15" id="KW-0227">DNA damage</keyword>
<dbReference type="GO" id="GO:0006310">
    <property type="term" value="P:DNA recombination"/>
    <property type="evidence" value="ECO:0007669"/>
    <property type="project" value="UniProtKB-UniRule"/>
</dbReference>
<evidence type="ECO:0000256" key="6">
    <source>
        <dbReference type="ARBA" id="ARBA00022806"/>
    </source>
</evidence>
<dbReference type="GO" id="GO:0006281">
    <property type="term" value="P:DNA repair"/>
    <property type="evidence" value="ECO:0007669"/>
    <property type="project" value="UniProtKB-UniRule"/>
</dbReference>
<dbReference type="GO" id="GO:0043138">
    <property type="term" value="F:3'-5' DNA helicase activity"/>
    <property type="evidence" value="ECO:0007669"/>
    <property type="project" value="UniProtKB-EC"/>
</dbReference>
<evidence type="ECO:0000256" key="14">
    <source>
        <dbReference type="ARBA" id="ARBA00048988"/>
    </source>
</evidence>
<keyword evidence="10 15" id="KW-0234">DNA repair</keyword>
<dbReference type="PROSITE" id="PS51194">
    <property type="entry name" value="HELICASE_CTER"/>
    <property type="match status" value="1"/>
</dbReference>
<dbReference type="NCBIfam" id="NF008165">
    <property type="entry name" value="PRK10917.1-3"/>
    <property type="match status" value="1"/>
</dbReference>
<dbReference type="PANTHER" id="PTHR47964">
    <property type="entry name" value="ATP-DEPENDENT DNA HELICASE HOMOLOG RECG, CHLOROPLASTIC"/>
    <property type="match status" value="1"/>
</dbReference>
<dbReference type="Pfam" id="PF19833">
    <property type="entry name" value="RecG_dom3_C"/>
    <property type="match status" value="1"/>
</dbReference>
<dbReference type="InterPro" id="IPR012340">
    <property type="entry name" value="NA-bd_OB-fold"/>
</dbReference>
<name>A0A1W2GES1_REIFA</name>
<keyword evidence="19" id="KW-1185">Reference proteome</keyword>
<evidence type="ECO:0000256" key="15">
    <source>
        <dbReference type="RuleBase" id="RU363016"/>
    </source>
</evidence>
<dbReference type="Pfam" id="PF00270">
    <property type="entry name" value="DEAD"/>
    <property type="match status" value="1"/>
</dbReference>
<dbReference type="InterPro" id="IPR047112">
    <property type="entry name" value="RecG/Mfd"/>
</dbReference>
<dbReference type="EMBL" id="FWYF01000002">
    <property type="protein sequence ID" value="SMD35170.1"/>
    <property type="molecule type" value="Genomic_DNA"/>
</dbReference>
<dbReference type="RefSeq" id="WP_084373024.1">
    <property type="nucleotide sequence ID" value="NZ_FWYF01000002.1"/>
</dbReference>
<evidence type="ECO:0000313" key="18">
    <source>
        <dbReference type="EMBL" id="SMD35170.1"/>
    </source>
</evidence>
<dbReference type="InterPro" id="IPR004609">
    <property type="entry name" value="ATP-dep_DNA_helicase_RecG"/>
</dbReference>
<evidence type="ECO:0000256" key="8">
    <source>
        <dbReference type="ARBA" id="ARBA00023125"/>
    </source>
</evidence>
<dbReference type="SMART" id="SM00487">
    <property type="entry name" value="DEXDc"/>
    <property type="match status" value="1"/>
</dbReference>
<dbReference type="Pfam" id="PF17191">
    <property type="entry name" value="RecG_wedge"/>
    <property type="match status" value="1"/>
</dbReference>
<dbReference type="SUPFAM" id="SSF52540">
    <property type="entry name" value="P-loop containing nucleoside triphosphate hydrolases"/>
    <property type="match status" value="2"/>
</dbReference>
<evidence type="ECO:0000256" key="7">
    <source>
        <dbReference type="ARBA" id="ARBA00022840"/>
    </source>
</evidence>
<evidence type="ECO:0000256" key="12">
    <source>
        <dbReference type="ARBA" id="ARBA00034617"/>
    </source>
</evidence>
<dbReference type="PANTHER" id="PTHR47964:SF1">
    <property type="entry name" value="ATP-DEPENDENT DNA HELICASE HOMOLOG RECG, CHLOROPLASTIC"/>
    <property type="match status" value="1"/>
</dbReference>
<evidence type="ECO:0000313" key="19">
    <source>
        <dbReference type="Proteomes" id="UP000192472"/>
    </source>
</evidence>
<dbReference type="GO" id="GO:0005524">
    <property type="term" value="F:ATP binding"/>
    <property type="evidence" value="ECO:0007669"/>
    <property type="project" value="UniProtKB-KW"/>
</dbReference>
<proteinExistence type="inferred from homology"/>
<dbReference type="GO" id="GO:0003677">
    <property type="term" value="F:DNA binding"/>
    <property type="evidence" value="ECO:0007669"/>
    <property type="project" value="UniProtKB-KW"/>
</dbReference>
<feature type="domain" description="Helicase C-terminal" evidence="17">
    <location>
        <begin position="471"/>
        <end position="625"/>
    </location>
</feature>
<keyword evidence="9 15" id="KW-0233">DNA recombination</keyword>
<dbReference type="CDD" id="cd04488">
    <property type="entry name" value="RecG_wedge_OBF"/>
    <property type="match status" value="1"/>
</dbReference>
<keyword evidence="3 15" id="KW-0547">Nucleotide-binding</keyword>
<dbReference type="GO" id="GO:0016887">
    <property type="term" value="F:ATP hydrolysis activity"/>
    <property type="evidence" value="ECO:0007669"/>
    <property type="project" value="RHEA"/>
</dbReference>